<gene>
    <name evidence="1" type="ORF">CAL12_22715</name>
</gene>
<dbReference type="AlphaFoldDB" id="A0A1W6YQH9"/>
<dbReference type="Pfam" id="PF05638">
    <property type="entry name" value="T6SS_HCP"/>
    <property type="match status" value="1"/>
</dbReference>
<reference evidence="1 2" key="1">
    <citation type="submission" date="2017-05" db="EMBL/GenBank/DDBJ databases">
        <title>Complete and WGS of Bordetella genogroups.</title>
        <authorList>
            <person name="Spilker T."/>
            <person name="LiPuma J."/>
        </authorList>
    </citation>
    <scope>NUCLEOTIDE SEQUENCE [LARGE SCALE GENOMIC DNA]</scope>
    <source>
        <strain evidence="1 2">AU19157</strain>
    </source>
</reference>
<keyword evidence="2" id="KW-1185">Reference proteome</keyword>
<accession>A0A1W6YQH9</accession>
<evidence type="ECO:0008006" key="3">
    <source>
        <dbReference type="Google" id="ProtNLM"/>
    </source>
</evidence>
<dbReference type="InterPro" id="IPR036624">
    <property type="entry name" value="Hcp1-lik_sf"/>
</dbReference>
<evidence type="ECO:0000313" key="1">
    <source>
        <dbReference type="EMBL" id="ARP83350.1"/>
    </source>
</evidence>
<proteinExistence type="predicted"/>
<dbReference type="Proteomes" id="UP000194151">
    <property type="component" value="Chromosome"/>
</dbReference>
<sequence length="192" mass="21263">MGPAAYPPLAPMFGNFLRITYQESRMSDMDYREQPIRWTGDFGKDIPGASELAGAEKQVDLFHANYQSGNAGRLKMGGQMRPGSVVYSDVVVSKPTSAATPKLASAFDKRLEVPEITIYQYTRDGESKPTIAEKWTLSNCYIIDFQPGSVGGVDNFAIDYKRIMIDTFEVTDDGTLKPTGTRGYDRVTHEAL</sequence>
<dbReference type="SUPFAM" id="SSF141452">
    <property type="entry name" value="Hcp1-like"/>
    <property type="match status" value="1"/>
</dbReference>
<protein>
    <recommendedName>
        <fullName evidence="3">Hcp1 family type VI secretion system effector</fullName>
    </recommendedName>
</protein>
<dbReference type="STRING" id="1416806.CAL12_22715"/>
<name>A0A1W6YQH9_9BORD</name>
<dbReference type="KEGG" id="bgv:CAL12_22715"/>
<dbReference type="InterPro" id="IPR008514">
    <property type="entry name" value="T6SS_Hcp"/>
</dbReference>
<dbReference type="EMBL" id="CP021108">
    <property type="protein sequence ID" value="ARP83350.1"/>
    <property type="molecule type" value="Genomic_DNA"/>
</dbReference>
<evidence type="ECO:0000313" key="2">
    <source>
        <dbReference type="Proteomes" id="UP000194151"/>
    </source>
</evidence>
<organism evidence="1 2">
    <name type="scientific">Bordetella genomosp. 8</name>
    <dbReference type="NCBI Taxonomy" id="1416806"/>
    <lineage>
        <taxon>Bacteria</taxon>
        <taxon>Pseudomonadati</taxon>
        <taxon>Pseudomonadota</taxon>
        <taxon>Betaproteobacteria</taxon>
        <taxon>Burkholderiales</taxon>
        <taxon>Alcaligenaceae</taxon>
        <taxon>Bordetella</taxon>
    </lineage>
</organism>
<dbReference type="Gene3D" id="2.30.110.20">
    <property type="entry name" value="Hcp1-like"/>
    <property type="match status" value="1"/>
</dbReference>